<dbReference type="AlphaFoldDB" id="I0UT26"/>
<gene>
    <name evidence="1" type="ORF">HMPREF1324_0608</name>
</gene>
<protein>
    <submittedName>
        <fullName evidence="1">Uncharacterized protein</fullName>
    </submittedName>
</protein>
<accession>I0UT26</accession>
<proteinExistence type="predicted"/>
<reference evidence="1" key="1">
    <citation type="submission" date="2012-03" db="EMBL/GenBank/DDBJ databases">
        <authorList>
            <person name="Durkin A.S."/>
            <person name="McCorrison J."/>
            <person name="Torralba M."/>
            <person name="Gillis M."/>
            <person name="Methe B."/>
            <person name="Sutton G."/>
            <person name="Nelson K.E."/>
        </authorList>
    </citation>
    <scope>NUCLEOTIDE SEQUENCE [LARGE SCALE GENOMIC DNA]</scope>
    <source>
        <strain evidence="1">F0474</strain>
    </source>
</reference>
<sequence>MRELPAAYAAESFVRFVLVGGRFNGEDTPLDSLTELRTYQKIIAVNYIL</sequence>
<comment type="caution">
    <text evidence="1">The sequence shown here is derived from an EMBL/GenBank/DDBJ whole genome shotgun (WGS) entry which is preliminary data.</text>
</comment>
<dbReference type="EMBL" id="AJJQ01000032">
    <property type="protein sequence ID" value="EID51029.1"/>
    <property type="molecule type" value="Genomic_DNA"/>
</dbReference>
<evidence type="ECO:0000313" key="1">
    <source>
        <dbReference type="EMBL" id="EID51029.1"/>
    </source>
</evidence>
<dbReference type="PATRIC" id="fig|1125724.3.peg.1168"/>
<name>I0UT26_9MICC</name>
<keyword evidence="2" id="KW-1185">Reference proteome</keyword>
<dbReference type="Proteomes" id="UP000004863">
    <property type="component" value="Unassembled WGS sequence"/>
</dbReference>
<organism evidence="1 2">
    <name type="scientific">Rothia aeria F0474</name>
    <dbReference type="NCBI Taxonomy" id="1125724"/>
    <lineage>
        <taxon>Bacteria</taxon>
        <taxon>Bacillati</taxon>
        <taxon>Actinomycetota</taxon>
        <taxon>Actinomycetes</taxon>
        <taxon>Micrococcales</taxon>
        <taxon>Micrococcaceae</taxon>
        <taxon>Rothia</taxon>
    </lineage>
</organism>
<evidence type="ECO:0000313" key="2">
    <source>
        <dbReference type="Proteomes" id="UP000004863"/>
    </source>
</evidence>